<dbReference type="Proteomes" id="UP000510927">
    <property type="component" value="Chromosome"/>
</dbReference>
<sequence>MKPRIISGDFPRGPKGVGYQQKFSASWLGFAGKYSPWAEGKFRCFL</sequence>
<keyword evidence="1" id="KW-0645">Protease</keyword>
<name>A0A7W3EEV1_ESCFE</name>
<accession>A0A7W3EEV1</accession>
<keyword evidence="1" id="KW-0378">Hydrolase</keyword>
<protein>
    <submittedName>
        <fullName evidence="1">Omptin family outer membrane protease</fullName>
    </submittedName>
</protein>
<dbReference type="GO" id="GO:0008233">
    <property type="term" value="F:peptidase activity"/>
    <property type="evidence" value="ECO:0007669"/>
    <property type="project" value="UniProtKB-KW"/>
</dbReference>
<dbReference type="GO" id="GO:0006508">
    <property type="term" value="P:proteolysis"/>
    <property type="evidence" value="ECO:0007669"/>
    <property type="project" value="UniProtKB-KW"/>
</dbReference>
<evidence type="ECO:0000313" key="2">
    <source>
        <dbReference type="Proteomes" id="UP000510927"/>
    </source>
</evidence>
<dbReference type="AlphaFoldDB" id="A0A7W3EEV1"/>
<reference evidence="1 2" key="1">
    <citation type="submission" date="2020-06" db="EMBL/GenBank/DDBJ databases">
        <title>REHAB project genomes.</title>
        <authorList>
            <person name="Shaw L.P."/>
        </authorList>
    </citation>
    <scope>NUCLEOTIDE SEQUENCE [LARGE SCALE GENOMIC DNA]</scope>
    <source>
        <strain evidence="1 2">RHB28-C13</strain>
    </source>
</reference>
<organism evidence="1 2">
    <name type="scientific">Escherichia fergusonii</name>
    <dbReference type="NCBI Taxonomy" id="564"/>
    <lineage>
        <taxon>Bacteria</taxon>
        <taxon>Pseudomonadati</taxon>
        <taxon>Pseudomonadota</taxon>
        <taxon>Gammaproteobacteria</taxon>
        <taxon>Enterobacterales</taxon>
        <taxon>Enterobacteriaceae</taxon>
        <taxon>Escherichia</taxon>
    </lineage>
</organism>
<evidence type="ECO:0000313" key="1">
    <source>
        <dbReference type="EMBL" id="QLN02560.1"/>
    </source>
</evidence>
<dbReference type="EMBL" id="CP055675">
    <property type="protein sequence ID" value="QLN02560.1"/>
    <property type="molecule type" value="Genomic_DNA"/>
</dbReference>
<proteinExistence type="predicted"/>
<gene>
    <name evidence="1" type="ORF">HVY52_11350</name>
</gene>